<evidence type="ECO:0000313" key="2">
    <source>
        <dbReference type="EMBL" id="KAF7284987.1"/>
    </source>
</evidence>
<dbReference type="EMBL" id="JAACXV010000062">
    <property type="protein sequence ID" value="KAF7284987.1"/>
    <property type="molecule type" value="Genomic_DNA"/>
</dbReference>
<organism evidence="2 3">
    <name type="scientific">Rhynchophorus ferrugineus</name>
    <name type="common">Red palm weevil</name>
    <name type="synonym">Curculio ferrugineus</name>
    <dbReference type="NCBI Taxonomy" id="354439"/>
    <lineage>
        <taxon>Eukaryota</taxon>
        <taxon>Metazoa</taxon>
        <taxon>Ecdysozoa</taxon>
        <taxon>Arthropoda</taxon>
        <taxon>Hexapoda</taxon>
        <taxon>Insecta</taxon>
        <taxon>Pterygota</taxon>
        <taxon>Neoptera</taxon>
        <taxon>Endopterygota</taxon>
        <taxon>Coleoptera</taxon>
        <taxon>Polyphaga</taxon>
        <taxon>Cucujiformia</taxon>
        <taxon>Curculionidae</taxon>
        <taxon>Dryophthorinae</taxon>
        <taxon>Rhynchophorus</taxon>
    </lineage>
</organism>
<reference evidence="2" key="1">
    <citation type="submission" date="2020-08" db="EMBL/GenBank/DDBJ databases">
        <title>Genome sequencing and assembly of the red palm weevil Rhynchophorus ferrugineus.</title>
        <authorList>
            <person name="Dias G.B."/>
            <person name="Bergman C.M."/>
            <person name="Manee M."/>
        </authorList>
    </citation>
    <scope>NUCLEOTIDE SEQUENCE</scope>
    <source>
        <strain evidence="2">AA-2017</strain>
        <tissue evidence="2">Whole larva</tissue>
    </source>
</reference>
<comment type="caution">
    <text evidence="2">The sequence shown here is derived from an EMBL/GenBank/DDBJ whole genome shotgun (WGS) entry which is preliminary data.</text>
</comment>
<keyword evidence="3" id="KW-1185">Reference proteome</keyword>
<sequence>MVDVRLYELIAVQDRKGAFHDILSAEFRMTAHDRRTFVVEKSHLKLVKQDNVSLSDDPTPDQTRCRFGVNINTSPSGVISPPPSSPPPHPPTRTDSFHVPDGLFPPPPAPSLRPSGTAEC</sequence>
<feature type="compositionally biased region" description="Pro residues" evidence="1">
    <location>
        <begin position="80"/>
        <end position="91"/>
    </location>
</feature>
<gene>
    <name evidence="2" type="ORF">GWI33_012307</name>
</gene>
<feature type="region of interest" description="Disordered" evidence="1">
    <location>
        <begin position="68"/>
        <end position="120"/>
    </location>
</feature>
<protein>
    <submittedName>
        <fullName evidence="2">Uncharacterized protein</fullName>
    </submittedName>
</protein>
<name>A0A834IPT5_RHYFE</name>
<evidence type="ECO:0000313" key="3">
    <source>
        <dbReference type="Proteomes" id="UP000625711"/>
    </source>
</evidence>
<evidence type="ECO:0000256" key="1">
    <source>
        <dbReference type="SAM" id="MobiDB-lite"/>
    </source>
</evidence>
<proteinExistence type="predicted"/>
<dbReference type="AlphaFoldDB" id="A0A834IPT5"/>
<dbReference type="Proteomes" id="UP000625711">
    <property type="component" value="Unassembled WGS sequence"/>
</dbReference>
<accession>A0A834IPT5</accession>